<dbReference type="Pfam" id="PF03389">
    <property type="entry name" value="MobA_MobL"/>
    <property type="match status" value="1"/>
</dbReference>
<evidence type="ECO:0000313" key="5">
    <source>
        <dbReference type="Proteomes" id="UP001596016"/>
    </source>
</evidence>
<dbReference type="Proteomes" id="UP001596016">
    <property type="component" value="Unassembled WGS sequence"/>
</dbReference>
<feature type="non-terminal residue" evidence="4">
    <location>
        <position position="408"/>
    </location>
</feature>
<dbReference type="InterPro" id="IPR005053">
    <property type="entry name" value="MobA_MobL"/>
</dbReference>
<gene>
    <name evidence="4" type="ORF">ACFPLB_01865</name>
</gene>
<dbReference type="EMBL" id="JBHSLL010000008">
    <property type="protein sequence ID" value="MFC5384705.1"/>
    <property type="molecule type" value="Genomic_DNA"/>
</dbReference>
<organism evidence="4 5">
    <name type="scientific">Aquamicrobium segne</name>
    <dbReference type="NCBI Taxonomy" id="469547"/>
    <lineage>
        <taxon>Bacteria</taxon>
        <taxon>Pseudomonadati</taxon>
        <taxon>Pseudomonadota</taxon>
        <taxon>Alphaproteobacteria</taxon>
        <taxon>Hyphomicrobiales</taxon>
        <taxon>Phyllobacteriaceae</taxon>
        <taxon>Aquamicrobium</taxon>
    </lineage>
</organism>
<comment type="similarity">
    <text evidence="1">Belongs to the MobA/MobL family.</text>
</comment>
<sequence length="408" mass="45792">MAIAHFSVSIVSRGDGRSAVLSAAYRHCARMDFQREARVIDYSRKEGLLHEEFVIPPDAPQWLRAMIADRSVAAASEAFWNRVETFEKRSDAQLAKDVTIALPLELTAEQNIALMQDFVAEQILACGMVADWVYHDSPGNPHVHLMMTLRPLTEDGFGAKKVPVPGADGLPLRTKAGKIQYELWAGNASDFNVFRDAWFERLNHHLAINGIDLRIDGRSYEKQGIDLVPTIHLGVGATAMERKAQAGLETPDLERFQLQEERRAENARRIRHNPELVLDLITREKSVFDERDVAKVLHRYVDDAGLFQNLLARVLLSPDLLRLEREHVSLATGKRQPAKLTTHELIKLEAGMAARAIWLSRRSSHGVRRTVLEKIFARHERLSEEQRSAIVHVAGDARIAAVVGRAGA</sequence>
<name>A0ABW0GU15_9HYPH</name>
<reference evidence="5" key="1">
    <citation type="journal article" date="2019" name="Int. J. Syst. Evol. Microbiol.">
        <title>The Global Catalogue of Microorganisms (GCM) 10K type strain sequencing project: providing services to taxonomists for standard genome sequencing and annotation.</title>
        <authorList>
            <consortium name="The Broad Institute Genomics Platform"/>
            <consortium name="The Broad Institute Genome Sequencing Center for Infectious Disease"/>
            <person name="Wu L."/>
            <person name="Ma J."/>
        </authorList>
    </citation>
    <scope>NUCLEOTIDE SEQUENCE [LARGE SCALE GENOMIC DNA]</scope>
    <source>
        <strain evidence="5">CGMCC 4.1415</strain>
    </source>
</reference>
<evidence type="ECO:0000256" key="2">
    <source>
        <dbReference type="ARBA" id="ARBA00022971"/>
    </source>
</evidence>
<dbReference type="Gene3D" id="3.30.930.30">
    <property type="match status" value="1"/>
</dbReference>
<feature type="domain" description="MobA/MobL protein" evidence="3">
    <location>
        <begin position="17"/>
        <end position="243"/>
    </location>
</feature>
<protein>
    <submittedName>
        <fullName evidence="4">MobA/MobL family protein</fullName>
    </submittedName>
</protein>
<comment type="caution">
    <text evidence="4">The sequence shown here is derived from an EMBL/GenBank/DDBJ whole genome shotgun (WGS) entry which is preliminary data.</text>
</comment>
<accession>A0ABW0GU15</accession>
<evidence type="ECO:0000256" key="1">
    <source>
        <dbReference type="ARBA" id="ARBA00010873"/>
    </source>
</evidence>
<dbReference type="RefSeq" id="WP_378227547.1">
    <property type="nucleotide sequence ID" value="NZ_JBHSLL010000008.1"/>
</dbReference>
<evidence type="ECO:0000259" key="3">
    <source>
        <dbReference type="Pfam" id="PF03389"/>
    </source>
</evidence>
<evidence type="ECO:0000313" key="4">
    <source>
        <dbReference type="EMBL" id="MFC5384705.1"/>
    </source>
</evidence>
<keyword evidence="2" id="KW-0184">Conjugation</keyword>
<keyword evidence="5" id="KW-1185">Reference proteome</keyword>
<proteinExistence type="inferred from homology"/>